<evidence type="ECO:0000313" key="1">
    <source>
        <dbReference type="EMBL" id="GFZ93893.1"/>
    </source>
</evidence>
<reference evidence="2" key="1">
    <citation type="journal article" date="2019" name="Int. J. Syst. Evol. Microbiol.">
        <title>The Global Catalogue of Microorganisms (GCM) 10K type strain sequencing project: providing services to taxonomists for standard genome sequencing and annotation.</title>
        <authorList>
            <consortium name="The Broad Institute Genomics Platform"/>
            <consortium name="The Broad Institute Genome Sequencing Center for Infectious Disease"/>
            <person name="Wu L."/>
            <person name="Ma J."/>
        </authorList>
    </citation>
    <scope>NUCLEOTIDE SEQUENCE [LARGE SCALE GENOMIC DNA]</scope>
    <source>
        <strain evidence="2">CCM 7327</strain>
    </source>
</reference>
<dbReference type="EMBL" id="BMDU01000005">
    <property type="protein sequence ID" value="GFZ93893.1"/>
    <property type="molecule type" value="Genomic_DNA"/>
</dbReference>
<dbReference type="Proteomes" id="UP000628109">
    <property type="component" value="Unassembled WGS sequence"/>
</dbReference>
<name>A0ABQ1EZ90_SPHSA</name>
<comment type="caution">
    <text evidence="1">The sequence shown here is derived from an EMBL/GenBank/DDBJ whole genome shotgun (WGS) entry which is preliminary data.</text>
</comment>
<protein>
    <submittedName>
        <fullName evidence="1">Uncharacterized protein</fullName>
    </submittedName>
</protein>
<sequence length="147" mass="15558">MSTTIDLRMYSRQLLQATQQLDTLIEQVAATDLTTDEINAVATHSRALVDALSATRSGLQSAGKDGLEAGLDPANVRRAMAASIAELPLEPALYALEAVTPLVEKAKAQQSSHGVLSVPLCLAYRHCIEALRPLAAAVDPQDLVGAR</sequence>
<evidence type="ECO:0000313" key="2">
    <source>
        <dbReference type="Proteomes" id="UP000628109"/>
    </source>
</evidence>
<keyword evidence="2" id="KW-1185">Reference proteome</keyword>
<dbReference type="RefSeq" id="WP_130030049.1">
    <property type="nucleotide sequence ID" value="NZ_BMDU01000005.1"/>
</dbReference>
<proteinExistence type="predicted"/>
<gene>
    <name evidence="1" type="ORF">GCM10019071_25210</name>
</gene>
<organism evidence="1 2">
    <name type="scientific">Sphingobium fuliginis (strain ATCC 27551)</name>
    <dbReference type="NCBI Taxonomy" id="336203"/>
    <lineage>
        <taxon>Bacteria</taxon>
        <taxon>Pseudomonadati</taxon>
        <taxon>Pseudomonadota</taxon>
        <taxon>Alphaproteobacteria</taxon>
        <taxon>Sphingomonadales</taxon>
        <taxon>Sphingomonadaceae</taxon>
        <taxon>Sphingobium</taxon>
    </lineage>
</organism>
<accession>A0ABQ1EZ90</accession>